<keyword evidence="1" id="KW-1133">Transmembrane helix</keyword>
<organism evidence="2 3">
    <name type="scientific">Candidatus Harrisonbacteria bacterium CG10_big_fil_rev_8_21_14_0_10_42_17</name>
    <dbReference type="NCBI Taxonomy" id="1974584"/>
    <lineage>
        <taxon>Bacteria</taxon>
        <taxon>Candidatus Harrisoniibacteriota</taxon>
    </lineage>
</organism>
<keyword evidence="1" id="KW-0812">Transmembrane</keyword>
<evidence type="ECO:0000313" key="3">
    <source>
        <dbReference type="Proteomes" id="UP000228635"/>
    </source>
</evidence>
<evidence type="ECO:0000313" key="2">
    <source>
        <dbReference type="EMBL" id="PIT92206.1"/>
    </source>
</evidence>
<accession>A0A2M6WHI7</accession>
<gene>
    <name evidence="2" type="ORF">COU08_03655</name>
</gene>
<dbReference type="AlphaFoldDB" id="A0A2M6WHI7"/>
<proteinExistence type="predicted"/>
<reference evidence="3" key="1">
    <citation type="submission" date="2017-09" db="EMBL/GenBank/DDBJ databases">
        <title>Depth-based differentiation of microbial function through sediment-hosted aquifers and enrichment of novel symbionts in the deep terrestrial subsurface.</title>
        <authorList>
            <person name="Probst A.J."/>
            <person name="Ladd B."/>
            <person name="Jarett J.K."/>
            <person name="Geller-Mcgrath D.E."/>
            <person name="Sieber C.M.K."/>
            <person name="Emerson J.B."/>
            <person name="Anantharaman K."/>
            <person name="Thomas B.C."/>
            <person name="Malmstrom R."/>
            <person name="Stieglmeier M."/>
            <person name="Klingl A."/>
            <person name="Woyke T."/>
            <person name="Ryan C.M."/>
            <person name="Banfield J.F."/>
        </authorList>
    </citation>
    <scope>NUCLEOTIDE SEQUENCE [LARGE SCALE GENOMIC DNA]</scope>
</reference>
<dbReference type="EMBL" id="PFBA01000031">
    <property type="protein sequence ID" value="PIT92206.1"/>
    <property type="molecule type" value="Genomic_DNA"/>
</dbReference>
<dbReference type="Proteomes" id="UP000228635">
    <property type="component" value="Unassembled WGS sequence"/>
</dbReference>
<name>A0A2M6WHI7_9BACT</name>
<comment type="caution">
    <text evidence="2">The sequence shown here is derived from an EMBL/GenBank/DDBJ whole genome shotgun (WGS) entry which is preliminary data.</text>
</comment>
<feature type="transmembrane region" description="Helical" evidence="1">
    <location>
        <begin position="31"/>
        <end position="60"/>
    </location>
</feature>
<protein>
    <submittedName>
        <fullName evidence="2">Uncharacterized protein</fullName>
    </submittedName>
</protein>
<sequence length="82" mass="9327">MEIIFAVIVIAVVIAIWKPLIKGLRTVFITAPLIIFLGIIYIFGYAIAIVIIGTIVISFLEGLGYPSPREWLKEHLDHFPYW</sequence>
<keyword evidence="1" id="KW-0472">Membrane</keyword>
<evidence type="ECO:0000256" key="1">
    <source>
        <dbReference type="SAM" id="Phobius"/>
    </source>
</evidence>